<sequence length="383" mass="38926">MSVDGVRCEGGRSVIHVGPTAGAGAYDVVVGWGLAAEVAALVMGTGGEGVVADPAANRPGRALVVHAGAVEGLAREIAGQLRGGGVEALVVCVPDGEAAKTVSVAADLWSRMGRAGFTRSDVVVGVGGGAVTDLAGWVAASWLRGVSVVQVPTTVLGMVDAAVGGKTGINTAEGKNLVGAFHPPLGVFADLSVLRTLPKADVVAGLAEVVKGGFIADRRILELIEQDPLGAVDPESGVLRELVERKIAVKAGIVTGDLCEAGEREFLNYGHTLAHAIENLEGYTWRHGDAVSVGMVFAAELACSAGLLDAAVVRRHRDVLSGLGLPVGYSGAGFADVVEVMGRDKKTRGATLRFVVLAGVGVPRRLVGPDEGLLREAFAAVSG</sequence>
<evidence type="ECO:0000256" key="4">
    <source>
        <dbReference type="ARBA" id="ARBA00013031"/>
    </source>
</evidence>
<comment type="subcellular location">
    <subcellularLocation>
        <location evidence="9">Cytoplasm</location>
    </subcellularLocation>
</comment>
<feature type="binding site" evidence="9">
    <location>
        <position position="287"/>
    </location>
    <ligand>
        <name>Zn(2+)</name>
        <dbReference type="ChEBI" id="CHEBI:29105"/>
    </ligand>
</feature>
<feature type="binding site" evidence="9">
    <location>
        <position position="271"/>
    </location>
    <ligand>
        <name>Zn(2+)</name>
        <dbReference type="ChEBI" id="CHEBI:29105"/>
    </ligand>
</feature>
<dbReference type="Pfam" id="PF01761">
    <property type="entry name" value="DHQ_synthase"/>
    <property type="match status" value="1"/>
</dbReference>
<evidence type="ECO:0000256" key="2">
    <source>
        <dbReference type="ARBA" id="ARBA00001911"/>
    </source>
</evidence>
<dbReference type="STRING" id="1121387.GCA_000429885_02066"/>
<evidence type="ECO:0000259" key="10">
    <source>
        <dbReference type="Pfam" id="PF01761"/>
    </source>
</evidence>
<feature type="binding site" evidence="9">
    <location>
        <begin position="129"/>
        <end position="133"/>
    </location>
    <ligand>
        <name>NAD(+)</name>
        <dbReference type="ChEBI" id="CHEBI:57540"/>
    </ligand>
</feature>
<name>A0A239VHU7_9MICO</name>
<keyword evidence="6 9" id="KW-0520">NAD</keyword>
<evidence type="ECO:0000256" key="8">
    <source>
        <dbReference type="ARBA" id="ARBA00023239"/>
    </source>
</evidence>
<dbReference type="GO" id="GO:0003856">
    <property type="term" value="F:3-dehydroquinate synthase activity"/>
    <property type="evidence" value="ECO:0007669"/>
    <property type="project" value="UniProtKB-UniRule"/>
</dbReference>
<dbReference type="GO" id="GO:0009423">
    <property type="term" value="P:chorismate biosynthetic process"/>
    <property type="evidence" value="ECO:0007669"/>
    <property type="project" value="UniProtKB-UniRule"/>
</dbReference>
<feature type="binding site" evidence="9">
    <location>
        <position position="175"/>
    </location>
    <ligand>
        <name>NAD(+)</name>
        <dbReference type="ChEBI" id="CHEBI:57540"/>
    </ligand>
</feature>
<feature type="binding site" evidence="9">
    <location>
        <position position="208"/>
    </location>
    <ligand>
        <name>Zn(2+)</name>
        <dbReference type="ChEBI" id="CHEBI:29105"/>
    </ligand>
</feature>
<evidence type="ECO:0000256" key="3">
    <source>
        <dbReference type="ARBA" id="ARBA00004661"/>
    </source>
</evidence>
<comment type="similarity">
    <text evidence="9">Belongs to the sugar phosphate cyclases superfamily. Dehydroquinate synthase family.</text>
</comment>
<feature type="binding site" evidence="9">
    <location>
        <begin position="95"/>
        <end position="100"/>
    </location>
    <ligand>
        <name>NAD(+)</name>
        <dbReference type="ChEBI" id="CHEBI:57540"/>
    </ligand>
</feature>
<keyword evidence="9" id="KW-0479">Metal-binding</keyword>
<dbReference type="EMBL" id="LT906453">
    <property type="protein sequence ID" value="SNV21476.1"/>
    <property type="molecule type" value="Genomic_DNA"/>
</dbReference>
<dbReference type="AlphaFoldDB" id="A0A239VHU7"/>
<dbReference type="HAMAP" id="MF_00110">
    <property type="entry name" value="DHQ_synthase"/>
    <property type="match status" value="1"/>
</dbReference>
<keyword evidence="9" id="KW-0547">Nucleotide-binding</keyword>
<evidence type="ECO:0000313" key="13">
    <source>
        <dbReference type="Proteomes" id="UP000242637"/>
    </source>
</evidence>
<dbReference type="RefSeq" id="WP_084441438.1">
    <property type="nucleotide sequence ID" value="NZ_LT906453.1"/>
</dbReference>
<keyword evidence="9" id="KW-0170">Cobalt</keyword>
<dbReference type="SUPFAM" id="SSF56796">
    <property type="entry name" value="Dehydroquinate synthase-like"/>
    <property type="match status" value="1"/>
</dbReference>
<comment type="pathway">
    <text evidence="3 9">Metabolic intermediate biosynthesis; chorismate biosynthesis; chorismate from D-erythrose 4-phosphate and phosphoenolpyruvate: step 2/7.</text>
</comment>
<comment type="cofactor">
    <cofactor evidence="9">
        <name>Co(2+)</name>
        <dbReference type="ChEBI" id="CHEBI:48828"/>
    </cofactor>
    <cofactor evidence="9">
        <name>Zn(2+)</name>
        <dbReference type="ChEBI" id="CHEBI:29105"/>
    </cofactor>
    <text evidence="9">Binds 1 divalent metal cation per subunit. Can use either Co(2+) or Zn(2+).</text>
</comment>
<feature type="binding site" evidence="9">
    <location>
        <position position="166"/>
    </location>
    <ligand>
        <name>NAD(+)</name>
        <dbReference type="ChEBI" id="CHEBI:57540"/>
    </ligand>
</feature>
<evidence type="ECO:0000313" key="12">
    <source>
        <dbReference type="EMBL" id="SNV21476.1"/>
    </source>
</evidence>
<dbReference type="InterPro" id="IPR016037">
    <property type="entry name" value="DHQ_synth_AroB"/>
</dbReference>
<protein>
    <recommendedName>
        <fullName evidence="4 9">3-dehydroquinate synthase</fullName>
        <shortName evidence="9">DHQS</shortName>
        <ecNumber evidence="4 9">4.2.3.4</ecNumber>
    </recommendedName>
</protein>
<dbReference type="GO" id="GO:0009073">
    <property type="term" value="P:aromatic amino acid family biosynthetic process"/>
    <property type="evidence" value="ECO:0007669"/>
    <property type="project" value="UniProtKB-KW"/>
</dbReference>
<keyword evidence="7 9" id="KW-0057">Aromatic amino acid biosynthesis</keyword>
<evidence type="ECO:0000256" key="7">
    <source>
        <dbReference type="ARBA" id="ARBA00023141"/>
    </source>
</evidence>
<dbReference type="EC" id="4.2.3.4" evidence="4 9"/>
<keyword evidence="13" id="KW-1185">Reference proteome</keyword>
<comment type="catalytic activity">
    <reaction evidence="1 9">
        <text>7-phospho-2-dehydro-3-deoxy-D-arabino-heptonate = 3-dehydroquinate + phosphate</text>
        <dbReference type="Rhea" id="RHEA:21968"/>
        <dbReference type="ChEBI" id="CHEBI:32364"/>
        <dbReference type="ChEBI" id="CHEBI:43474"/>
        <dbReference type="ChEBI" id="CHEBI:58394"/>
        <dbReference type="EC" id="4.2.3.4"/>
    </reaction>
</comment>
<dbReference type="Pfam" id="PF24621">
    <property type="entry name" value="DHQS_C"/>
    <property type="match status" value="1"/>
</dbReference>
<accession>A0A239VHU7</accession>
<evidence type="ECO:0000256" key="1">
    <source>
        <dbReference type="ARBA" id="ARBA00001393"/>
    </source>
</evidence>
<comment type="cofactor">
    <cofactor evidence="2 9">
        <name>NAD(+)</name>
        <dbReference type="ChEBI" id="CHEBI:57540"/>
    </cofactor>
</comment>
<feature type="domain" description="3-dehydroquinate synthase C-terminal" evidence="11">
    <location>
        <begin position="205"/>
        <end position="347"/>
    </location>
</feature>
<dbReference type="InterPro" id="IPR056179">
    <property type="entry name" value="DHQS_C"/>
</dbReference>
<comment type="caution">
    <text evidence="9">Lacks conserved residue(s) required for the propagation of feature annotation.</text>
</comment>
<comment type="function">
    <text evidence="9">Catalyzes the conversion of 3-deoxy-D-arabino-heptulosonate 7-phosphate (DAHP) to dehydroquinate (DHQ).</text>
</comment>
<dbReference type="KEGG" id="dco:SAMEA4475696_1244"/>
<dbReference type="CDD" id="cd08195">
    <property type="entry name" value="DHQS"/>
    <property type="match status" value="1"/>
</dbReference>
<evidence type="ECO:0000259" key="11">
    <source>
        <dbReference type="Pfam" id="PF24621"/>
    </source>
</evidence>
<feature type="domain" description="3-dehydroquinate synthase N-terminal" evidence="10">
    <location>
        <begin position="91"/>
        <end position="202"/>
    </location>
</feature>
<keyword evidence="5 9" id="KW-0028">Amino-acid biosynthesis</keyword>
<dbReference type="GO" id="GO:0046872">
    <property type="term" value="F:metal ion binding"/>
    <property type="evidence" value="ECO:0007669"/>
    <property type="project" value="UniProtKB-KW"/>
</dbReference>
<evidence type="ECO:0000256" key="5">
    <source>
        <dbReference type="ARBA" id="ARBA00022605"/>
    </source>
</evidence>
<dbReference type="InterPro" id="IPR030960">
    <property type="entry name" value="DHQS/DOIS_N"/>
</dbReference>
<dbReference type="NCBIfam" id="TIGR01357">
    <property type="entry name" value="aroB"/>
    <property type="match status" value="1"/>
</dbReference>
<proteinExistence type="inferred from homology"/>
<evidence type="ECO:0000256" key="6">
    <source>
        <dbReference type="ARBA" id="ARBA00023027"/>
    </source>
</evidence>
<dbReference type="GO" id="GO:0008652">
    <property type="term" value="P:amino acid biosynthetic process"/>
    <property type="evidence" value="ECO:0007669"/>
    <property type="project" value="UniProtKB-KW"/>
</dbReference>
<organism evidence="12 13">
    <name type="scientific">Dermatophilus congolensis</name>
    <dbReference type="NCBI Taxonomy" id="1863"/>
    <lineage>
        <taxon>Bacteria</taxon>
        <taxon>Bacillati</taxon>
        <taxon>Actinomycetota</taxon>
        <taxon>Actinomycetes</taxon>
        <taxon>Micrococcales</taxon>
        <taxon>Dermatophilaceae</taxon>
        <taxon>Dermatophilus</taxon>
    </lineage>
</organism>
<keyword evidence="9" id="KW-0862">Zinc</keyword>
<dbReference type="OrthoDB" id="9806583at2"/>
<dbReference type="PANTHER" id="PTHR43622">
    <property type="entry name" value="3-DEHYDROQUINATE SYNTHASE"/>
    <property type="match status" value="1"/>
</dbReference>
<feature type="binding site" evidence="9">
    <location>
        <begin position="153"/>
        <end position="154"/>
    </location>
    <ligand>
        <name>NAD(+)</name>
        <dbReference type="ChEBI" id="CHEBI:57540"/>
    </ligand>
</feature>
<dbReference type="GO" id="GO:0000166">
    <property type="term" value="F:nucleotide binding"/>
    <property type="evidence" value="ECO:0007669"/>
    <property type="project" value="UniProtKB-KW"/>
</dbReference>
<gene>
    <name evidence="9 12" type="primary">aroB</name>
    <name evidence="12" type="ORF">SAMEA4475696_01244</name>
</gene>
<reference evidence="12 13" key="1">
    <citation type="submission" date="2017-06" db="EMBL/GenBank/DDBJ databases">
        <authorList>
            <consortium name="Pathogen Informatics"/>
        </authorList>
    </citation>
    <scope>NUCLEOTIDE SEQUENCE [LARGE SCALE GENOMIC DNA]</scope>
    <source>
        <strain evidence="12 13">NCTC13039</strain>
    </source>
</reference>
<dbReference type="PANTHER" id="PTHR43622:SF7">
    <property type="entry name" value="3-DEHYDROQUINATE SYNTHASE, CHLOROPLASTIC"/>
    <property type="match status" value="1"/>
</dbReference>
<evidence type="ECO:0000256" key="9">
    <source>
        <dbReference type="HAMAP-Rule" id="MF_00110"/>
    </source>
</evidence>
<dbReference type="GO" id="GO:0005737">
    <property type="term" value="C:cytoplasm"/>
    <property type="evidence" value="ECO:0007669"/>
    <property type="project" value="UniProtKB-SubCell"/>
</dbReference>
<keyword evidence="8 9" id="KW-0456">Lyase</keyword>
<dbReference type="Proteomes" id="UP000242637">
    <property type="component" value="Chromosome 1"/>
</dbReference>
<dbReference type="Gene3D" id="3.40.50.1970">
    <property type="match status" value="1"/>
</dbReference>
<dbReference type="GeneID" id="63459474"/>
<dbReference type="UniPathway" id="UPA00053">
    <property type="reaction ID" value="UER00085"/>
</dbReference>
<keyword evidence="9" id="KW-0963">Cytoplasm</keyword>
<dbReference type="InterPro" id="IPR050071">
    <property type="entry name" value="Dehydroquinate_synthase"/>
</dbReference>
<dbReference type="Gene3D" id="1.20.1090.10">
    <property type="entry name" value="Dehydroquinate synthase-like - alpha domain"/>
    <property type="match status" value="1"/>
</dbReference>